<dbReference type="Proteomes" id="UP001218218">
    <property type="component" value="Unassembled WGS sequence"/>
</dbReference>
<evidence type="ECO:0008006" key="3">
    <source>
        <dbReference type="Google" id="ProtNLM"/>
    </source>
</evidence>
<dbReference type="SUPFAM" id="SSF81383">
    <property type="entry name" value="F-box domain"/>
    <property type="match status" value="1"/>
</dbReference>
<accession>A0AAD6ZTS9</accession>
<dbReference type="EMBL" id="JARIHO010000028">
    <property type="protein sequence ID" value="KAJ7339240.1"/>
    <property type="molecule type" value="Genomic_DNA"/>
</dbReference>
<dbReference type="AlphaFoldDB" id="A0AAD6ZTS9"/>
<protein>
    <recommendedName>
        <fullName evidence="3">F-box domain-containing protein</fullName>
    </recommendedName>
</protein>
<gene>
    <name evidence="1" type="ORF">DFH08DRAFT_812631</name>
</gene>
<dbReference type="InterPro" id="IPR036047">
    <property type="entry name" value="F-box-like_dom_sf"/>
</dbReference>
<evidence type="ECO:0000313" key="1">
    <source>
        <dbReference type="EMBL" id="KAJ7339240.1"/>
    </source>
</evidence>
<name>A0AAD6ZTS9_9AGAR</name>
<reference evidence="1" key="1">
    <citation type="submission" date="2023-03" db="EMBL/GenBank/DDBJ databases">
        <title>Massive genome expansion in bonnet fungi (Mycena s.s.) driven by repeated elements and novel gene families across ecological guilds.</title>
        <authorList>
            <consortium name="Lawrence Berkeley National Laboratory"/>
            <person name="Harder C.B."/>
            <person name="Miyauchi S."/>
            <person name="Viragh M."/>
            <person name="Kuo A."/>
            <person name="Thoen E."/>
            <person name="Andreopoulos B."/>
            <person name="Lu D."/>
            <person name="Skrede I."/>
            <person name="Drula E."/>
            <person name="Henrissat B."/>
            <person name="Morin E."/>
            <person name="Kohler A."/>
            <person name="Barry K."/>
            <person name="LaButti K."/>
            <person name="Morin E."/>
            <person name="Salamov A."/>
            <person name="Lipzen A."/>
            <person name="Mereny Z."/>
            <person name="Hegedus B."/>
            <person name="Baldrian P."/>
            <person name="Stursova M."/>
            <person name="Weitz H."/>
            <person name="Taylor A."/>
            <person name="Grigoriev I.V."/>
            <person name="Nagy L.G."/>
            <person name="Martin F."/>
            <person name="Kauserud H."/>
        </authorList>
    </citation>
    <scope>NUCLEOTIDE SEQUENCE</scope>
    <source>
        <strain evidence="1">CBHHK002</strain>
    </source>
</reference>
<organism evidence="1 2">
    <name type="scientific">Mycena albidolilacea</name>
    <dbReference type="NCBI Taxonomy" id="1033008"/>
    <lineage>
        <taxon>Eukaryota</taxon>
        <taxon>Fungi</taxon>
        <taxon>Dikarya</taxon>
        <taxon>Basidiomycota</taxon>
        <taxon>Agaricomycotina</taxon>
        <taxon>Agaricomycetes</taxon>
        <taxon>Agaricomycetidae</taxon>
        <taxon>Agaricales</taxon>
        <taxon>Marasmiineae</taxon>
        <taxon>Mycenaceae</taxon>
        <taxon>Mycena</taxon>
    </lineage>
</organism>
<evidence type="ECO:0000313" key="2">
    <source>
        <dbReference type="Proteomes" id="UP001218218"/>
    </source>
</evidence>
<comment type="caution">
    <text evidence="1">The sequence shown here is derived from an EMBL/GenBank/DDBJ whole genome shotgun (WGS) entry which is preliminary data.</text>
</comment>
<keyword evidence="2" id="KW-1185">Reference proteome</keyword>
<proteinExistence type="predicted"/>
<sequence length="497" mass="54221">MARFQVEPRDHLHPVYGADTPIVERISGQVSSTESPCVLTPDVCPCTLTSRLSVLAVETQDSVPALRLSSSDYRMDQSSPLKIQELLDHCLSYLHSLNDLKSCARVSRFWVYAAQSRIFRAPHITNGSWNHLLEALASSPHLISHIRQLDIQLRQPEATTTLSTVCGFPFTHVDSIVFVYESVTDPSAVTALQYLLALPTLRRVELQCTFGTFHDFTRLWASCVCGSGIRHVALVCTPHRWIMSNTPATVFLPYPQGGEGGGIALQSLSLHSTEMLDYNLLAHSCLFDLSRLKTLSIGWRARIPWREFAPHVTSVEELDVVLNGTISALAPLLSLSFPSASAFPKLTILRLSLPVWLPPQNRLAFAGELFAGLRPSASITANVNAHGNVNSYRAHGNENTSKLRALVLSADAGGHGPPDGALCTLLDGAAVELGVELELEVDAESYESIWPFFPRLQAVGAVRPLDGSGESQGLVVVDNMSVFLDSLQTLINPTGEQ</sequence>